<gene>
    <name evidence="6" type="ORF">VIS_S3BAA50037</name>
</gene>
<comment type="cofactor">
    <cofactor evidence="1">
        <name>FMN</name>
        <dbReference type="ChEBI" id="CHEBI:58210"/>
    </cofactor>
</comment>
<dbReference type="Pfam" id="PF01070">
    <property type="entry name" value="FMN_dh"/>
    <property type="match status" value="1"/>
</dbReference>
<evidence type="ECO:0000256" key="2">
    <source>
        <dbReference type="ARBA" id="ARBA00022630"/>
    </source>
</evidence>
<evidence type="ECO:0000256" key="4">
    <source>
        <dbReference type="ARBA" id="ARBA00023002"/>
    </source>
</evidence>
<protein>
    <submittedName>
        <fullName evidence="6">Protein containing FMN-dependent dehydrogenase domain</fullName>
        <ecNumber evidence="6">1.13.12.4</ecNumber>
    </submittedName>
</protein>
<keyword evidence="2" id="KW-0285">Flavoprotein</keyword>
<keyword evidence="4 6" id="KW-0560">Oxidoreductase</keyword>
<dbReference type="AlphaFoldDB" id="H6RE82"/>
<reference evidence="6" key="1">
    <citation type="journal article" date="2012" name="Environ. Microbiol.">
        <title>Genomic content of uncultured Bacteroidetes from contrasting oceanic provinces in the North Atlantic Ocean.</title>
        <authorList>
            <person name="Gomez-Pereira P.R."/>
            <person name="Schuler M."/>
            <person name="Fuchs B.M."/>
            <person name="Bennke C."/>
            <person name="Teeling H."/>
            <person name="Waldmann J."/>
            <person name="Richter M."/>
            <person name="Barbe V."/>
            <person name="Bataille E."/>
            <person name="Glockner F.O."/>
            <person name="Amann R."/>
        </authorList>
    </citation>
    <scope>NUCLEOTIDE SEQUENCE</scope>
</reference>
<organism evidence="6">
    <name type="scientific">uncultured Flavobacteriia bacterium</name>
    <dbReference type="NCBI Taxonomy" id="212695"/>
    <lineage>
        <taxon>Bacteria</taxon>
        <taxon>Pseudomonadati</taxon>
        <taxon>Bacteroidota</taxon>
        <taxon>Flavobacteriia</taxon>
        <taxon>environmental samples</taxon>
    </lineage>
</organism>
<dbReference type="SUPFAM" id="SSF51395">
    <property type="entry name" value="FMN-linked oxidoreductases"/>
    <property type="match status" value="1"/>
</dbReference>
<dbReference type="EC" id="1.13.12.4" evidence="6"/>
<dbReference type="PANTHER" id="PTHR10578:SF107">
    <property type="entry name" value="2-HYDROXYACID OXIDASE 1"/>
    <property type="match status" value="1"/>
</dbReference>
<dbReference type="InterPro" id="IPR000262">
    <property type="entry name" value="FMN-dep_DH"/>
</dbReference>
<evidence type="ECO:0000313" key="6">
    <source>
        <dbReference type="EMBL" id="CCF99343.1"/>
    </source>
</evidence>
<feature type="domain" description="FMN hydroxy acid dehydrogenase" evidence="5">
    <location>
        <begin position="1"/>
        <end position="87"/>
    </location>
</feature>
<dbReference type="EMBL" id="FO117576">
    <property type="protein sequence ID" value="CCF99343.1"/>
    <property type="molecule type" value="Genomic_DNA"/>
</dbReference>
<evidence type="ECO:0000259" key="5">
    <source>
        <dbReference type="PROSITE" id="PS51349"/>
    </source>
</evidence>
<dbReference type="InterPro" id="IPR013785">
    <property type="entry name" value="Aldolase_TIM"/>
</dbReference>
<proteinExistence type="predicted"/>
<dbReference type="GO" id="GO:0050040">
    <property type="term" value="F:lactate 2-monooxygenase activity"/>
    <property type="evidence" value="ECO:0007669"/>
    <property type="project" value="UniProtKB-EC"/>
</dbReference>
<accession>H6RE82</accession>
<name>H6RE82_9BACT</name>
<evidence type="ECO:0000256" key="3">
    <source>
        <dbReference type="ARBA" id="ARBA00022643"/>
    </source>
</evidence>
<dbReference type="PANTHER" id="PTHR10578">
    <property type="entry name" value="S -2-HYDROXY-ACID OXIDASE-RELATED"/>
    <property type="match status" value="1"/>
</dbReference>
<dbReference type="Gene3D" id="3.20.20.70">
    <property type="entry name" value="Aldolase class I"/>
    <property type="match status" value="1"/>
</dbReference>
<sequence>METIAAKYGDQIEVMMDSGIRSGPDVARAMATGAKFTFMGRSFMYGVSALGTSGGNHTISLLKTELQQVMEQLNCENVADFPNHLIK</sequence>
<evidence type="ECO:0000256" key="1">
    <source>
        <dbReference type="ARBA" id="ARBA00001917"/>
    </source>
</evidence>
<reference evidence="6" key="2">
    <citation type="submission" date="2012-02" db="EMBL/GenBank/DDBJ databases">
        <authorList>
            <person name="Genoscope - CEA"/>
        </authorList>
    </citation>
    <scope>NUCLEOTIDE SEQUENCE</scope>
</reference>
<keyword evidence="3" id="KW-0288">FMN</keyword>
<dbReference type="InterPro" id="IPR037396">
    <property type="entry name" value="FMN_HAD"/>
</dbReference>
<dbReference type="PROSITE" id="PS51349">
    <property type="entry name" value="FMN_HYDROXY_ACID_DH_2"/>
    <property type="match status" value="1"/>
</dbReference>